<dbReference type="PROSITE" id="PS51462">
    <property type="entry name" value="NUDIX"/>
    <property type="match status" value="1"/>
</dbReference>
<dbReference type="InterPro" id="IPR000086">
    <property type="entry name" value="NUDIX_hydrolase_dom"/>
</dbReference>
<comment type="caution">
    <text evidence="7">The sequence shown here is derived from an EMBL/GenBank/DDBJ whole genome shotgun (WGS) entry which is preliminary data.</text>
</comment>
<dbReference type="SUPFAM" id="SSF55811">
    <property type="entry name" value="Nudix"/>
    <property type="match status" value="1"/>
</dbReference>
<evidence type="ECO:0000256" key="3">
    <source>
        <dbReference type="ARBA" id="ARBA00022801"/>
    </source>
</evidence>
<feature type="compositionally biased region" description="Basic and acidic residues" evidence="5">
    <location>
        <begin position="13"/>
        <end position="22"/>
    </location>
</feature>
<dbReference type="InterPro" id="IPR015797">
    <property type="entry name" value="NUDIX_hydrolase-like_dom_sf"/>
</dbReference>
<dbReference type="Gene3D" id="3.90.79.10">
    <property type="entry name" value="Nucleoside Triphosphate Pyrophosphohydrolase"/>
    <property type="match status" value="1"/>
</dbReference>
<dbReference type="RefSeq" id="WP_381825519.1">
    <property type="nucleotide sequence ID" value="NZ_JBHTCF010000001.1"/>
</dbReference>
<evidence type="ECO:0000256" key="4">
    <source>
        <dbReference type="RuleBase" id="RU003476"/>
    </source>
</evidence>
<dbReference type="CDD" id="cd04678">
    <property type="entry name" value="NUDIX_MTH2_Nudt15"/>
    <property type="match status" value="1"/>
</dbReference>
<proteinExistence type="inferred from homology"/>
<evidence type="ECO:0000313" key="7">
    <source>
        <dbReference type="EMBL" id="MFC7302886.1"/>
    </source>
</evidence>
<comment type="cofactor">
    <cofactor evidence="1">
        <name>Mg(2+)</name>
        <dbReference type="ChEBI" id="CHEBI:18420"/>
    </cofactor>
</comment>
<accession>A0ABW2JBH5</accession>
<name>A0ABW2JBH5_9ACTN</name>
<keyword evidence="8" id="KW-1185">Reference proteome</keyword>
<dbReference type="PROSITE" id="PS00893">
    <property type="entry name" value="NUDIX_BOX"/>
    <property type="match status" value="1"/>
</dbReference>
<evidence type="ECO:0000256" key="2">
    <source>
        <dbReference type="ARBA" id="ARBA00005582"/>
    </source>
</evidence>
<dbReference type="Proteomes" id="UP001596523">
    <property type="component" value="Unassembled WGS sequence"/>
</dbReference>
<dbReference type="PANTHER" id="PTHR43046">
    <property type="entry name" value="GDP-MANNOSE MANNOSYL HYDROLASE"/>
    <property type="match status" value="1"/>
</dbReference>
<dbReference type="PRINTS" id="PR00502">
    <property type="entry name" value="NUDIXFAMILY"/>
</dbReference>
<dbReference type="InterPro" id="IPR020084">
    <property type="entry name" value="NUDIX_hydrolase_CS"/>
</dbReference>
<dbReference type="Pfam" id="PF00293">
    <property type="entry name" value="NUDIX"/>
    <property type="match status" value="1"/>
</dbReference>
<keyword evidence="3 4" id="KW-0378">Hydrolase</keyword>
<evidence type="ECO:0000256" key="1">
    <source>
        <dbReference type="ARBA" id="ARBA00001946"/>
    </source>
</evidence>
<gene>
    <name evidence="7" type="ORF">ACFQVC_01475</name>
</gene>
<sequence length="168" mass="17721">MSRRTPPVAGTSRDARAERPERAFPAPNGVVGVGVIVVDARGRVLLGLGHDGRWELPGGKVDAGEGFEETAVRELAEETGLSVDRAAVRIVAVLVDGKQGVTRLSAAAVVQVESGTPEVTEPDKIVRWSWTEPGALPDDLFEPSAGVLAAWRPELALPPHGAHHYAVS</sequence>
<dbReference type="EMBL" id="JBHTCF010000001">
    <property type="protein sequence ID" value="MFC7302886.1"/>
    <property type="molecule type" value="Genomic_DNA"/>
</dbReference>
<reference evidence="8" key="1">
    <citation type="journal article" date="2019" name="Int. J. Syst. Evol. Microbiol.">
        <title>The Global Catalogue of Microorganisms (GCM) 10K type strain sequencing project: providing services to taxonomists for standard genome sequencing and annotation.</title>
        <authorList>
            <consortium name="The Broad Institute Genomics Platform"/>
            <consortium name="The Broad Institute Genome Sequencing Center for Infectious Disease"/>
            <person name="Wu L."/>
            <person name="Ma J."/>
        </authorList>
    </citation>
    <scope>NUCLEOTIDE SEQUENCE [LARGE SCALE GENOMIC DNA]</scope>
    <source>
        <strain evidence="8">SYNS20</strain>
    </source>
</reference>
<evidence type="ECO:0000313" key="8">
    <source>
        <dbReference type="Proteomes" id="UP001596523"/>
    </source>
</evidence>
<dbReference type="GO" id="GO:0016787">
    <property type="term" value="F:hydrolase activity"/>
    <property type="evidence" value="ECO:0007669"/>
    <property type="project" value="UniProtKB-KW"/>
</dbReference>
<comment type="similarity">
    <text evidence="2 4">Belongs to the Nudix hydrolase family.</text>
</comment>
<dbReference type="PANTHER" id="PTHR43046:SF14">
    <property type="entry name" value="MUTT_NUDIX FAMILY PROTEIN"/>
    <property type="match status" value="1"/>
</dbReference>
<feature type="domain" description="Nudix hydrolase" evidence="6">
    <location>
        <begin position="28"/>
        <end position="154"/>
    </location>
</feature>
<feature type="region of interest" description="Disordered" evidence="5">
    <location>
        <begin position="1"/>
        <end position="22"/>
    </location>
</feature>
<evidence type="ECO:0000256" key="5">
    <source>
        <dbReference type="SAM" id="MobiDB-lite"/>
    </source>
</evidence>
<organism evidence="7 8">
    <name type="scientific">Streptomyces monticola</name>
    <dbReference type="NCBI Taxonomy" id="2666263"/>
    <lineage>
        <taxon>Bacteria</taxon>
        <taxon>Bacillati</taxon>
        <taxon>Actinomycetota</taxon>
        <taxon>Actinomycetes</taxon>
        <taxon>Kitasatosporales</taxon>
        <taxon>Streptomycetaceae</taxon>
        <taxon>Streptomyces</taxon>
    </lineage>
</organism>
<evidence type="ECO:0000259" key="6">
    <source>
        <dbReference type="PROSITE" id="PS51462"/>
    </source>
</evidence>
<protein>
    <submittedName>
        <fullName evidence="7">NUDIX hydrolase</fullName>
    </submittedName>
</protein>
<dbReference type="InterPro" id="IPR020476">
    <property type="entry name" value="Nudix_hydrolase"/>
</dbReference>